<keyword evidence="5" id="KW-1185">Reference proteome</keyword>
<proteinExistence type="predicted"/>
<feature type="region of interest" description="Disordered" evidence="1">
    <location>
        <begin position="66"/>
        <end position="92"/>
    </location>
</feature>
<dbReference type="AlphaFoldDB" id="A0A0B0PL34"/>
<evidence type="ECO:0000256" key="1">
    <source>
        <dbReference type="SAM" id="MobiDB-lite"/>
    </source>
</evidence>
<evidence type="ECO:0000313" key="4">
    <source>
        <dbReference type="EMBL" id="KHG25139.1"/>
    </source>
</evidence>
<dbReference type="PROSITE" id="PS52045">
    <property type="entry name" value="NEPROSIN_PEP_CD"/>
    <property type="match status" value="1"/>
</dbReference>
<evidence type="ECO:0000256" key="2">
    <source>
        <dbReference type="SAM" id="SignalP"/>
    </source>
</evidence>
<evidence type="ECO:0000313" key="5">
    <source>
        <dbReference type="Proteomes" id="UP000032142"/>
    </source>
</evidence>
<dbReference type="FunFam" id="3.90.1320.10:FF:000001">
    <property type="entry name" value="Putative carboxyl-terminal proteinase"/>
    <property type="match status" value="1"/>
</dbReference>
<dbReference type="Pfam" id="PF03080">
    <property type="entry name" value="Neprosin"/>
    <property type="match status" value="1"/>
</dbReference>
<feature type="chain" id="PRO_5002077584" evidence="2">
    <location>
        <begin position="32"/>
        <end position="395"/>
    </location>
</feature>
<name>A0A0B0PL34_GOSAR</name>
<reference evidence="5" key="1">
    <citation type="submission" date="2014-09" db="EMBL/GenBank/DDBJ databases">
        <authorList>
            <person name="Mudge J."/>
            <person name="Ramaraj T."/>
            <person name="Lindquist I.E."/>
            <person name="Bharti A.K."/>
            <person name="Sundararajan A."/>
            <person name="Cameron C.T."/>
            <person name="Woodward J.E."/>
            <person name="May G.D."/>
            <person name="Brubaker C."/>
            <person name="Broadhvest J."/>
            <person name="Wilkins T.A."/>
        </authorList>
    </citation>
    <scope>NUCLEOTIDE SEQUENCE</scope>
    <source>
        <strain evidence="5">cv. AKA8401</strain>
    </source>
</reference>
<sequence length="395" mass="44027">MASSSCNISPPIIPIFVFFLLVSSSFCPVRSSETGSLHAKNQTFRPESPDGDIIDCVLLHHQPAFDHPRLKGQKPLDPPERPSGVNPNGMGGEDFQLWSMSGESCPEGTIPIRRTSEEDMLRASSVRRFGRKRPRRRVRRDSTSNGHEHAVGYVSGDQYYGAKASINVWTPRVSNQYEFSLSQMWVISGSFGDDLNTIEAGWQVSPELYGDNYPRFFTYWTTDAYQATGCYNLLCSGFVQTNNRIAIGAAISPTSSYNGGQFDISLLIWKDPKHGNWWLEFGSGVLVGYWPSFLFTHLRDHASMVQFGGEVVNSRAGGFHTSTEMGSGHFAGQGFGKASYFRNLQVVDWDNNLIPLSNLRVLADHPNCYDIQGGVNRVWGNYFYYGGPGRNVKCP</sequence>
<feature type="signal peptide" evidence="2">
    <location>
        <begin position="1"/>
        <end position="31"/>
    </location>
</feature>
<keyword evidence="2" id="KW-0732">Signal</keyword>
<feature type="domain" description="Neprosin PEP catalytic" evidence="3">
    <location>
        <begin position="141"/>
        <end position="395"/>
    </location>
</feature>
<dbReference type="InterPro" id="IPR053168">
    <property type="entry name" value="Glutamic_endopeptidase"/>
</dbReference>
<dbReference type="EMBL" id="KN431426">
    <property type="protein sequence ID" value="KHG25139.1"/>
    <property type="molecule type" value="Genomic_DNA"/>
</dbReference>
<dbReference type="InterPro" id="IPR004314">
    <property type="entry name" value="Neprosin"/>
</dbReference>
<dbReference type="InterPro" id="IPR025521">
    <property type="entry name" value="Neprosin_propep"/>
</dbReference>
<dbReference type="PANTHER" id="PTHR31589:SF98">
    <property type="entry name" value="LIGASE, PUTATIVE (DUF239)-RELATED"/>
    <property type="match status" value="1"/>
</dbReference>
<evidence type="ECO:0000259" key="3">
    <source>
        <dbReference type="PROSITE" id="PS52045"/>
    </source>
</evidence>
<gene>
    <name evidence="4" type="ORF">F383_02870</name>
</gene>
<feature type="compositionally biased region" description="Basic residues" evidence="1">
    <location>
        <begin position="128"/>
        <end position="139"/>
    </location>
</feature>
<dbReference type="Pfam" id="PF14365">
    <property type="entry name" value="Neprosin_AP"/>
    <property type="match status" value="1"/>
</dbReference>
<protein>
    <submittedName>
        <fullName evidence="4">Putative rhsE</fullName>
    </submittedName>
</protein>
<organism evidence="4 5">
    <name type="scientific">Gossypium arboreum</name>
    <name type="common">Tree cotton</name>
    <name type="synonym">Gossypium nanking</name>
    <dbReference type="NCBI Taxonomy" id="29729"/>
    <lineage>
        <taxon>Eukaryota</taxon>
        <taxon>Viridiplantae</taxon>
        <taxon>Streptophyta</taxon>
        <taxon>Embryophyta</taxon>
        <taxon>Tracheophyta</taxon>
        <taxon>Spermatophyta</taxon>
        <taxon>Magnoliopsida</taxon>
        <taxon>eudicotyledons</taxon>
        <taxon>Gunneridae</taxon>
        <taxon>Pentapetalae</taxon>
        <taxon>rosids</taxon>
        <taxon>malvids</taxon>
        <taxon>Malvales</taxon>
        <taxon>Malvaceae</taxon>
        <taxon>Malvoideae</taxon>
        <taxon>Gossypium</taxon>
    </lineage>
</organism>
<accession>A0A0B0PL34</accession>
<dbReference type="PANTHER" id="PTHR31589">
    <property type="entry name" value="PROTEIN, PUTATIVE (DUF239)-RELATED-RELATED"/>
    <property type="match status" value="1"/>
</dbReference>
<feature type="region of interest" description="Disordered" evidence="1">
    <location>
        <begin position="128"/>
        <end position="147"/>
    </location>
</feature>
<dbReference type="Proteomes" id="UP000032142">
    <property type="component" value="Unassembled WGS sequence"/>
</dbReference>
<dbReference type="Gene3D" id="3.90.1320.10">
    <property type="entry name" value="Outer-capsid protein sigma 3, large lobe"/>
    <property type="match status" value="1"/>
</dbReference>